<dbReference type="GO" id="GO:0042802">
    <property type="term" value="F:identical protein binding"/>
    <property type="evidence" value="ECO:0007669"/>
    <property type="project" value="EnsemblFungi"/>
</dbReference>
<keyword evidence="11" id="KW-0206">Cytoskeleton</keyword>
<dbReference type="EMBL" id="HE576756">
    <property type="protein sequence ID" value="CCC70159.1"/>
    <property type="molecule type" value="Genomic_DNA"/>
</dbReference>
<dbReference type="STRING" id="1064592.G0VF94"/>
<keyword evidence="8" id="KW-0493">Microtubule</keyword>
<dbReference type="Pfam" id="PF08653">
    <property type="entry name" value="DASH_Dam1"/>
    <property type="match status" value="1"/>
</dbReference>
<sequence length="345" mass="38185">MSQEQAKLTDYRTTTDYKLSISSNPASRRSSLASTSEGNFGSSTGNADTNHMDNGDDGSNVIHEFLLPQIQELTDSMITLDGNLTRLNFIHESLVDLNESIGSLLYGLMCNSWCVEFPNVPHVLERELRTVKRIEWMKAEKKSLQEQIANIRNGNDNNQNISKVNNYNNANKNQKGSFNPPLFPSTQGRTTSRNPDNSNTHAIINKSSHKMASSNKHPENNDENIDDNSSEASFVSNPALEFQNSGNNHNSSKSKLRRKSILHTIRNSVASHADVYDRESTATGNRMSLGTGASRIVKKTNIAAPSQRRSTILKGHASRVSSGNARSQAKNPPSSDSDKRRPPFR</sequence>
<evidence type="ECO:0000313" key="18">
    <source>
        <dbReference type="Proteomes" id="UP000001640"/>
    </source>
</evidence>
<feature type="region of interest" description="Disordered" evidence="16">
    <location>
        <begin position="151"/>
        <end position="231"/>
    </location>
</feature>
<evidence type="ECO:0000256" key="9">
    <source>
        <dbReference type="ARBA" id="ARBA00022829"/>
    </source>
</evidence>
<keyword evidence="6" id="KW-0158">Chromosome</keyword>
<dbReference type="GO" id="GO:0098653">
    <property type="term" value="P:centromere clustering"/>
    <property type="evidence" value="ECO:0007669"/>
    <property type="project" value="EnsemblFungi"/>
</dbReference>
<evidence type="ECO:0000256" key="14">
    <source>
        <dbReference type="ARBA" id="ARBA00030453"/>
    </source>
</evidence>
<dbReference type="GO" id="GO:0031116">
    <property type="term" value="P:positive regulation of microtubule polymerization"/>
    <property type="evidence" value="ECO:0007669"/>
    <property type="project" value="EnsemblFungi"/>
</dbReference>
<dbReference type="OMA" id="GLMCNSW"/>
<dbReference type="InParanoid" id="G0VF94"/>
<dbReference type="GO" id="GO:1990976">
    <property type="term" value="P:protein transport along microtubule to mitotic spindle pole body"/>
    <property type="evidence" value="ECO:0007669"/>
    <property type="project" value="EnsemblFungi"/>
</dbReference>
<dbReference type="GO" id="GO:0051987">
    <property type="term" value="P:positive regulation of attachment of spindle microtubules to kinetochore"/>
    <property type="evidence" value="ECO:0007669"/>
    <property type="project" value="EnsemblFungi"/>
</dbReference>
<dbReference type="PANTHER" id="PTHR28113:SF1">
    <property type="entry name" value="DASH COMPLEX SUBUNIT DAM1"/>
    <property type="match status" value="1"/>
</dbReference>
<dbReference type="PANTHER" id="PTHR28113">
    <property type="entry name" value="DASH COMPLEX SUBUNIT DAM1"/>
    <property type="match status" value="1"/>
</dbReference>
<dbReference type="GO" id="GO:1990537">
    <property type="term" value="C:mitotic spindle polar microtubule"/>
    <property type="evidence" value="ECO:0007669"/>
    <property type="project" value="TreeGrafter"/>
</dbReference>
<keyword evidence="13" id="KW-0137">Centromere</keyword>
<dbReference type="eggNOG" id="ENOG502S08R">
    <property type="taxonomic scope" value="Eukaryota"/>
</dbReference>
<keyword evidence="9" id="KW-0159">Chromosome partition</keyword>
<evidence type="ECO:0000256" key="13">
    <source>
        <dbReference type="ARBA" id="ARBA00023328"/>
    </source>
</evidence>
<evidence type="ECO:0000256" key="8">
    <source>
        <dbReference type="ARBA" id="ARBA00022701"/>
    </source>
</evidence>
<feature type="compositionally biased region" description="Low complexity" evidence="16">
    <location>
        <begin position="151"/>
        <end position="175"/>
    </location>
</feature>
<evidence type="ECO:0000256" key="2">
    <source>
        <dbReference type="ARBA" id="ARBA00004186"/>
    </source>
</evidence>
<dbReference type="FunCoup" id="G0VF94">
    <property type="interactions" value="228"/>
</dbReference>
<comment type="subcellular location">
    <subcellularLocation>
        <location evidence="3">Chromosome</location>
        <location evidence="3">Centromere</location>
        <location evidence="3">Kinetochore</location>
    </subcellularLocation>
    <subcellularLocation>
        <location evidence="2">Cytoplasm</location>
        <location evidence="2">Cytoskeleton</location>
        <location evidence="2">Spindle</location>
    </subcellularLocation>
    <subcellularLocation>
        <location evidence="1">Nucleus</location>
    </subcellularLocation>
</comment>
<dbReference type="Proteomes" id="UP000001640">
    <property type="component" value="Chromosome 5"/>
</dbReference>
<evidence type="ECO:0000256" key="15">
    <source>
        <dbReference type="ARBA" id="ARBA00047036"/>
    </source>
</evidence>
<keyword evidence="7" id="KW-0963">Cytoplasm</keyword>
<reference key="2">
    <citation type="submission" date="2011-08" db="EMBL/GenBank/DDBJ databases">
        <title>Genome sequence of Naumovozyma castellii.</title>
        <authorList>
            <person name="Gordon J.L."/>
            <person name="Armisen D."/>
            <person name="Proux-Wera E."/>
            <person name="OhEigeartaigh S.S."/>
            <person name="Byrne K.P."/>
            <person name="Wolfe K.H."/>
        </authorList>
    </citation>
    <scope>NUCLEOTIDE SEQUENCE</scope>
    <source>
        <strain>Type strain:CBS 4309</strain>
    </source>
</reference>
<dbReference type="RefSeq" id="XP_003676520.1">
    <property type="nucleotide sequence ID" value="XM_003676472.1"/>
</dbReference>
<evidence type="ECO:0000256" key="12">
    <source>
        <dbReference type="ARBA" id="ARBA00023242"/>
    </source>
</evidence>
<dbReference type="InterPro" id="IPR013962">
    <property type="entry name" value="DASH_Dam1"/>
</dbReference>
<dbReference type="GO" id="GO:0071459">
    <property type="term" value="P:protein localization to chromosome, centromeric region"/>
    <property type="evidence" value="ECO:0007669"/>
    <property type="project" value="EnsemblFungi"/>
</dbReference>
<comment type="subunit">
    <text evidence="15">Component of the DASH complex consisting of ASK1, DAD1, DAD2, DAD3, DAD4, DAM1, DUO1, HSK3, SPC19 and SPC34, with a stoichiometry of one copy of each subunit per complex. Multiple DASH complexes oligomerize to form a ring that encircles spindle microtubules and organizes the rod-like NDC80 complexes of the outer kinetochore. DASH complex oligomerization strengthens microtubule attachments. Within the complex, DAM1 and DUO1 may form the microtubule connections. On cytoplasmic microtubules, DASH complexes appear to form patches instead of rings. Interacts with the outer kinetochore component NDC80; the interaction is direct.</text>
</comment>
<dbReference type="AlphaFoldDB" id="G0VF94"/>
<feature type="compositionally biased region" description="Polar residues" evidence="16">
    <location>
        <begin position="35"/>
        <end position="49"/>
    </location>
</feature>
<dbReference type="OrthoDB" id="5586015at2759"/>
<evidence type="ECO:0000256" key="5">
    <source>
        <dbReference type="ARBA" id="ARBA00020497"/>
    </source>
</evidence>
<feature type="compositionally biased region" description="Polar residues" evidence="16">
    <location>
        <begin position="319"/>
        <end position="331"/>
    </location>
</feature>
<evidence type="ECO:0000256" key="4">
    <source>
        <dbReference type="ARBA" id="ARBA00010073"/>
    </source>
</evidence>
<keyword evidence="10" id="KW-0995">Kinetochore</keyword>
<keyword evidence="18" id="KW-1185">Reference proteome</keyword>
<dbReference type="HOGENOM" id="CLU_065404_0_0_1"/>
<dbReference type="GO" id="GO:0044732">
    <property type="term" value="C:mitotic spindle pole body"/>
    <property type="evidence" value="ECO:0007669"/>
    <property type="project" value="TreeGrafter"/>
</dbReference>
<dbReference type="GO" id="GO:0042729">
    <property type="term" value="C:DASH complex"/>
    <property type="evidence" value="ECO:0007669"/>
    <property type="project" value="EnsemblFungi"/>
</dbReference>
<evidence type="ECO:0000256" key="1">
    <source>
        <dbReference type="ARBA" id="ARBA00004123"/>
    </source>
</evidence>
<evidence type="ECO:0000256" key="10">
    <source>
        <dbReference type="ARBA" id="ARBA00022838"/>
    </source>
</evidence>
<organism evidence="17 18">
    <name type="scientific">Naumovozyma castellii</name>
    <name type="common">Yeast</name>
    <name type="synonym">Saccharomyces castellii</name>
    <dbReference type="NCBI Taxonomy" id="27288"/>
    <lineage>
        <taxon>Eukaryota</taxon>
        <taxon>Fungi</taxon>
        <taxon>Dikarya</taxon>
        <taxon>Ascomycota</taxon>
        <taxon>Saccharomycotina</taxon>
        <taxon>Saccharomycetes</taxon>
        <taxon>Saccharomycetales</taxon>
        <taxon>Saccharomycetaceae</taxon>
        <taxon>Naumovozyma</taxon>
    </lineage>
</organism>
<accession>G0VF94</accession>
<name>G0VF94_NAUCA</name>
<feature type="compositionally biased region" description="Low complexity" evidence="16">
    <location>
        <begin position="20"/>
        <end position="34"/>
    </location>
</feature>
<evidence type="ECO:0000256" key="16">
    <source>
        <dbReference type="SAM" id="MobiDB-lite"/>
    </source>
</evidence>
<feature type="region of interest" description="Disordered" evidence="16">
    <location>
        <begin position="20"/>
        <end position="55"/>
    </location>
</feature>
<feature type="compositionally biased region" description="Polar residues" evidence="16">
    <location>
        <begin position="184"/>
        <end position="215"/>
    </location>
</feature>
<dbReference type="GO" id="GO:0051010">
    <property type="term" value="F:microtubule plus-end binding"/>
    <property type="evidence" value="ECO:0007669"/>
    <property type="project" value="EnsemblFungi"/>
</dbReference>
<dbReference type="KEGG" id="ncs:NCAS_0E00890"/>
<reference evidence="17 18" key="1">
    <citation type="journal article" date="2011" name="Proc. Natl. Acad. Sci. U.S.A.">
        <title>Evolutionary erosion of yeast sex chromosomes by mating-type switching accidents.</title>
        <authorList>
            <person name="Gordon J.L."/>
            <person name="Armisen D."/>
            <person name="Proux-Wera E."/>
            <person name="Oheigeartaigh S.S."/>
            <person name="Byrne K.P."/>
            <person name="Wolfe K.H."/>
        </authorList>
    </citation>
    <scope>NUCLEOTIDE SEQUENCE [LARGE SCALE GENOMIC DNA]</scope>
    <source>
        <strain evidence="18">ATCC 76901 / BCRC 22586 / CBS 4309 / NBRC 1992 / NRRL Y-12630</strain>
    </source>
</reference>
<feature type="compositionally biased region" description="Basic and acidic residues" evidence="16">
    <location>
        <begin position="336"/>
        <end position="345"/>
    </location>
</feature>
<evidence type="ECO:0000256" key="11">
    <source>
        <dbReference type="ARBA" id="ARBA00023212"/>
    </source>
</evidence>
<dbReference type="GO" id="GO:1990758">
    <property type="term" value="P:mitotic sister chromatid biorientation"/>
    <property type="evidence" value="ECO:0007669"/>
    <property type="project" value="EnsemblFungi"/>
</dbReference>
<proteinExistence type="inferred from homology"/>
<evidence type="ECO:0000256" key="7">
    <source>
        <dbReference type="ARBA" id="ARBA00022490"/>
    </source>
</evidence>
<evidence type="ECO:0000256" key="6">
    <source>
        <dbReference type="ARBA" id="ARBA00022454"/>
    </source>
</evidence>
<evidence type="ECO:0000313" key="17">
    <source>
        <dbReference type="EMBL" id="CCC70159.1"/>
    </source>
</evidence>
<gene>
    <name evidence="17" type="primary">NCAS0E00890</name>
    <name evidence="17" type="ordered locus">NCAS_0E00890</name>
</gene>
<evidence type="ECO:0000256" key="3">
    <source>
        <dbReference type="ARBA" id="ARBA00004629"/>
    </source>
</evidence>
<feature type="region of interest" description="Disordered" evidence="16">
    <location>
        <begin position="306"/>
        <end position="345"/>
    </location>
</feature>
<keyword evidence="12" id="KW-0539">Nucleus</keyword>
<protein>
    <recommendedName>
        <fullName evidence="5">DASH complex subunit DAM1</fullName>
    </recommendedName>
    <alternativeName>
        <fullName evidence="14">Outer kinetochore protein DAM1</fullName>
    </alternativeName>
</protein>
<comment type="similarity">
    <text evidence="4">Belongs to the DASH complex DAM1 family.</text>
</comment>
<dbReference type="GeneID" id="96903792"/>